<keyword evidence="3" id="KW-1185">Reference proteome</keyword>
<evidence type="ECO:0000313" key="2">
    <source>
        <dbReference type="EMBL" id="CAJ2508332.1"/>
    </source>
</evidence>
<feature type="chain" id="PRO_5042565772" evidence="1">
    <location>
        <begin position="19"/>
        <end position="77"/>
    </location>
</feature>
<dbReference type="AlphaFoldDB" id="A0AAI8VPG2"/>
<sequence>MQLSILAIVLGLSSMTVADDITDASCNVNTNVCYKNGDNAQMAICVGSPCTGNSRQCTITSVAPVVGVPEGGSATCT</sequence>
<accession>A0AAI8VPG2</accession>
<name>A0AAI8VPG2_9PEZI</name>
<organism evidence="2 3">
    <name type="scientific">Anthostomella pinea</name>
    <dbReference type="NCBI Taxonomy" id="933095"/>
    <lineage>
        <taxon>Eukaryota</taxon>
        <taxon>Fungi</taxon>
        <taxon>Dikarya</taxon>
        <taxon>Ascomycota</taxon>
        <taxon>Pezizomycotina</taxon>
        <taxon>Sordariomycetes</taxon>
        <taxon>Xylariomycetidae</taxon>
        <taxon>Xylariales</taxon>
        <taxon>Xylariaceae</taxon>
        <taxon>Anthostomella</taxon>
    </lineage>
</organism>
<keyword evidence="1" id="KW-0732">Signal</keyword>
<feature type="signal peptide" evidence="1">
    <location>
        <begin position="1"/>
        <end position="18"/>
    </location>
</feature>
<gene>
    <name evidence="2" type="ORF">KHLLAP_LOCUS8800</name>
</gene>
<reference evidence="2" key="1">
    <citation type="submission" date="2023-10" db="EMBL/GenBank/DDBJ databases">
        <authorList>
            <person name="Hackl T."/>
        </authorList>
    </citation>
    <scope>NUCLEOTIDE SEQUENCE</scope>
</reference>
<evidence type="ECO:0000313" key="3">
    <source>
        <dbReference type="Proteomes" id="UP001295740"/>
    </source>
</evidence>
<comment type="caution">
    <text evidence="2">The sequence shown here is derived from an EMBL/GenBank/DDBJ whole genome shotgun (WGS) entry which is preliminary data.</text>
</comment>
<dbReference type="EMBL" id="CAUWAG010000011">
    <property type="protein sequence ID" value="CAJ2508332.1"/>
    <property type="molecule type" value="Genomic_DNA"/>
</dbReference>
<dbReference type="Proteomes" id="UP001295740">
    <property type="component" value="Unassembled WGS sequence"/>
</dbReference>
<proteinExistence type="predicted"/>
<evidence type="ECO:0000256" key="1">
    <source>
        <dbReference type="SAM" id="SignalP"/>
    </source>
</evidence>
<protein>
    <submittedName>
        <fullName evidence="2">Uu.00g133580.m01.CDS01</fullName>
    </submittedName>
</protein>